<feature type="domain" description="DNA methylase adenine-specific" evidence="6">
    <location>
        <begin position="131"/>
        <end position="212"/>
    </location>
</feature>
<keyword evidence="8" id="KW-1185">Reference proteome</keyword>
<organism evidence="7 8">
    <name type="scientific">Anaeromyxobacter dehalogenans (strain ATCC BAA-258 / DSM 21875 / 2CP-1)</name>
    <dbReference type="NCBI Taxonomy" id="455488"/>
    <lineage>
        <taxon>Bacteria</taxon>
        <taxon>Pseudomonadati</taxon>
        <taxon>Myxococcota</taxon>
        <taxon>Myxococcia</taxon>
        <taxon>Myxococcales</taxon>
        <taxon>Cystobacterineae</taxon>
        <taxon>Anaeromyxobacteraceae</taxon>
        <taxon>Anaeromyxobacter</taxon>
    </lineage>
</organism>
<dbReference type="EMBL" id="CP001359">
    <property type="protein sequence ID" value="ACL67269.1"/>
    <property type="molecule type" value="Genomic_DNA"/>
</dbReference>
<dbReference type="EC" id="2.1.1.72" evidence="2"/>
<proteinExistence type="inferred from homology"/>
<evidence type="ECO:0000256" key="1">
    <source>
        <dbReference type="ARBA" id="ARBA00006594"/>
    </source>
</evidence>
<dbReference type="HOGENOM" id="CLU_435258_0_0_7"/>
<evidence type="ECO:0000256" key="5">
    <source>
        <dbReference type="ARBA" id="ARBA00047942"/>
    </source>
</evidence>
<dbReference type="AlphaFoldDB" id="B8J8I3"/>
<gene>
    <name evidence="7" type="ordered locus">A2cp1_3946</name>
</gene>
<keyword evidence="3" id="KW-0489">Methyltransferase</keyword>
<dbReference type="InterPro" id="IPR003356">
    <property type="entry name" value="DNA_methylase_A-5"/>
</dbReference>
<dbReference type="KEGG" id="acp:A2cp1_3946"/>
<evidence type="ECO:0000256" key="3">
    <source>
        <dbReference type="ARBA" id="ARBA00022603"/>
    </source>
</evidence>
<evidence type="ECO:0000256" key="2">
    <source>
        <dbReference type="ARBA" id="ARBA00011900"/>
    </source>
</evidence>
<dbReference type="SUPFAM" id="SSF53335">
    <property type="entry name" value="S-adenosyl-L-methionine-dependent methyltransferases"/>
    <property type="match status" value="1"/>
</dbReference>
<comment type="catalytic activity">
    <reaction evidence="5">
        <text>a 2'-deoxyadenosine in DNA + S-adenosyl-L-methionine = an N(6)-methyl-2'-deoxyadenosine in DNA + S-adenosyl-L-homocysteine + H(+)</text>
        <dbReference type="Rhea" id="RHEA:15197"/>
        <dbReference type="Rhea" id="RHEA-COMP:12418"/>
        <dbReference type="Rhea" id="RHEA-COMP:12419"/>
        <dbReference type="ChEBI" id="CHEBI:15378"/>
        <dbReference type="ChEBI" id="CHEBI:57856"/>
        <dbReference type="ChEBI" id="CHEBI:59789"/>
        <dbReference type="ChEBI" id="CHEBI:90615"/>
        <dbReference type="ChEBI" id="CHEBI:90616"/>
        <dbReference type="EC" id="2.1.1.72"/>
    </reaction>
</comment>
<dbReference type="PANTHER" id="PTHR33841:SF1">
    <property type="entry name" value="DNA METHYLTRANSFERASE A"/>
    <property type="match status" value="1"/>
</dbReference>
<keyword evidence="4" id="KW-0808">Transferase</keyword>
<protein>
    <recommendedName>
        <fullName evidence="2">site-specific DNA-methyltransferase (adenine-specific)</fullName>
        <ecNumber evidence="2">2.1.1.72</ecNumber>
    </recommendedName>
</protein>
<dbReference type="RefSeq" id="WP_015934997.1">
    <property type="nucleotide sequence ID" value="NC_011891.1"/>
</dbReference>
<dbReference type="PRINTS" id="PR00507">
    <property type="entry name" value="N12N6MTFRASE"/>
</dbReference>
<dbReference type="GO" id="GO:0008170">
    <property type="term" value="F:N-methyltransferase activity"/>
    <property type="evidence" value="ECO:0007669"/>
    <property type="project" value="InterPro"/>
</dbReference>
<reference evidence="7" key="1">
    <citation type="submission" date="2009-01" db="EMBL/GenBank/DDBJ databases">
        <title>Complete sequence of Anaeromyxobacter dehalogenans 2CP-1.</title>
        <authorList>
            <consortium name="US DOE Joint Genome Institute"/>
            <person name="Lucas S."/>
            <person name="Copeland A."/>
            <person name="Lapidus A."/>
            <person name="Glavina del Rio T."/>
            <person name="Dalin E."/>
            <person name="Tice H."/>
            <person name="Bruce D."/>
            <person name="Goodwin L."/>
            <person name="Pitluck S."/>
            <person name="Saunders E."/>
            <person name="Brettin T."/>
            <person name="Detter J.C."/>
            <person name="Han C."/>
            <person name="Larimer F."/>
            <person name="Land M."/>
            <person name="Hauser L."/>
            <person name="Kyrpides N."/>
            <person name="Ovchinnikova G."/>
            <person name="Beliaev A.S."/>
            <person name="Richardson P."/>
        </authorList>
    </citation>
    <scope>NUCLEOTIDE SEQUENCE</scope>
    <source>
        <strain evidence="7">2CP-1</strain>
    </source>
</reference>
<evidence type="ECO:0000256" key="4">
    <source>
        <dbReference type="ARBA" id="ARBA00022679"/>
    </source>
</evidence>
<dbReference type="InterPro" id="IPR029063">
    <property type="entry name" value="SAM-dependent_MTases_sf"/>
</dbReference>
<name>B8J8I3_ANAD2</name>
<dbReference type="Gene3D" id="3.40.50.150">
    <property type="entry name" value="Vaccinia Virus protein VP39"/>
    <property type="match status" value="1"/>
</dbReference>
<dbReference type="GO" id="GO:0009007">
    <property type="term" value="F:site-specific DNA-methyltransferase (adenine-specific) activity"/>
    <property type="evidence" value="ECO:0007669"/>
    <property type="project" value="UniProtKB-EC"/>
</dbReference>
<evidence type="ECO:0000259" key="6">
    <source>
        <dbReference type="Pfam" id="PF02384"/>
    </source>
</evidence>
<comment type="similarity">
    <text evidence="1">Belongs to the N(4)/N(6)-methyltransferase family.</text>
</comment>
<sequence length="628" mass="63978">MSPPRTRPPADPTRTALDALAALPPADQLTVAAAHLGGAPQAVLAALGLRAGSELDPSPERLDGALLESLCARALAGADGAVFTPPAEARALAALGLAHAAARRGGPAPAEAAAALLAGRAQPALSRALDGLAVLDPACGGGALLAAAERLARGVGARLRLAGIDLAPLAARAAEARLALLGARAAIRRGDALAAPWPAADLVLANPPFLRHERLAAAAKARAAAASGLGRQADLSAHFAAVALRHAPVAALVWPRALDVSRSSEPLLADARARGGFAVRLRSRAAGSFAASVDTALVVWAEGAAEAPAAEASVPLAALSDAELSALARGAGGRRVRLRRPRAAAPRGATTLGALCEVRFGTKSGCNAFFHLAPLGGGRYASPLAGEVRLAPADVVPLLASLKEARAPELADPQGVLFRPPAAPGAAARRYLALGEAAGVHHRPSCAGRAPWWRLAPGRGPAPLLYPAKVGARAFAFLNEAGLWEDKKWHALFPRAGAPPAWQLALLLAATPVRLAVDEGARQLTGAQAIADVDCRVLAAAPFPPADAFRAEAAELAALRAALARDPVTTDLRATLDRPAQRALDRLAGRLLGETAAAVERQRDALAERVAARLAHAAEVRRLLLRAG</sequence>
<dbReference type="GO" id="GO:0003677">
    <property type="term" value="F:DNA binding"/>
    <property type="evidence" value="ECO:0007669"/>
    <property type="project" value="InterPro"/>
</dbReference>
<dbReference type="PANTHER" id="PTHR33841">
    <property type="entry name" value="DNA METHYLTRANSFERASE YEEA-RELATED"/>
    <property type="match status" value="1"/>
</dbReference>
<dbReference type="InterPro" id="IPR050953">
    <property type="entry name" value="N4_N6_ade-DNA_methylase"/>
</dbReference>
<dbReference type="GO" id="GO:0032259">
    <property type="term" value="P:methylation"/>
    <property type="evidence" value="ECO:0007669"/>
    <property type="project" value="UniProtKB-KW"/>
</dbReference>
<evidence type="ECO:0000313" key="8">
    <source>
        <dbReference type="Proteomes" id="UP000007089"/>
    </source>
</evidence>
<dbReference type="Pfam" id="PF02384">
    <property type="entry name" value="N6_Mtase"/>
    <property type="match status" value="1"/>
</dbReference>
<evidence type="ECO:0000313" key="7">
    <source>
        <dbReference type="EMBL" id="ACL67269.1"/>
    </source>
</evidence>
<accession>B8J8I3</accession>
<dbReference type="Proteomes" id="UP000007089">
    <property type="component" value="Chromosome"/>
</dbReference>